<dbReference type="Proteomes" id="UP000249886">
    <property type="component" value="Unassembled WGS sequence"/>
</dbReference>
<comment type="caution">
    <text evidence="1">The sequence shown here is derived from an EMBL/GenBank/DDBJ whole genome shotgun (WGS) entry which is preliminary data.</text>
</comment>
<dbReference type="RefSeq" id="WP_005526819.1">
    <property type="nucleotide sequence ID" value="NZ_CAJPQJ010000034.1"/>
</dbReference>
<proteinExistence type="predicted"/>
<evidence type="ECO:0000313" key="1">
    <source>
        <dbReference type="EMBL" id="SPW24446.1"/>
    </source>
</evidence>
<dbReference type="EMBL" id="UARK01000001">
    <property type="protein sequence ID" value="SPW24446.1"/>
    <property type="molecule type" value="Genomic_DNA"/>
</dbReference>
<gene>
    <name evidence="1" type="ORF">NCTC10254_00827</name>
</gene>
<dbReference type="InterPro" id="IPR054211">
    <property type="entry name" value="DUF6918"/>
</dbReference>
<organism evidence="1 2">
    <name type="scientific">Corynebacterium matruchotii</name>
    <dbReference type="NCBI Taxonomy" id="43768"/>
    <lineage>
        <taxon>Bacteria</taxon>
        <taxon>Bacillati</taxon>
        <taxon>Actinomycetota</taxon>
        <taxon>Actinomycetes</taxon>
        <taxon>Mycobacteriales</taxon>
        <taxon>Corynebacteriaceae</taxon>
        <taxon>Corynebacterium</taxon>
    </lineage>
</organism>
<evidence type="ECO:0000313" key="2">
    <source>
        <dbReference type="Proteomes" id="UP000249886"/>
    </source>
</evidence>
<protein>
    <submittedName>
        <fullName evidence="1">Uncharacterized protein</fullName>
    </submittedName>
</protein>
<reference evidence="1 2" key="1">
    <citation type="submission" date="2018-06" db="EMBL/GenBank/DDBJ databases">
        <authorList>
            <consortium name="Pathogen Informatics"/>
            <person name="Doyle S."/>
        </authorList>
    </citation>
    <scope>NUCLEOTIDE SEQUENCE [LARGE SCALE GENOMIC DNA]</scope>
    <source>
        <strain evidence="1 2">NCTC10254</strain>
    </source>
</reference>
<name>A0A448THL9_9CORY</name>
<dbReference type="Pfam" id="PF21893">
    <property type="entry name" value="DUF6918"/>
    <property type="match status" value="1"/>
</dbReference>
<accession>A0A448THL9</accession>
<sequence>MSDLSVLLGDQREKVAAELAEVAESAIDDAGIAVKTGFGAAKLADKNIAARGVNRVLPELLEALQPRWAEYEASDVEDFGTYLNTHSDAAIADILAVADANVKKADKATLEKIYDKVRPKAASLMKPHVPMLGDILEKHMKAA</sequence>
<dbReference type="GeneID" id="84574735"/>
<dbReference type="AlphaFoldDB" id="A0A448THL9"/>